<dbReference type="AlphaFoldDB" id="A0A397F7P8"/>
<protein>
    <recommendedName>
        <fullName evidence="11">Cyclic nucleotide-binding domain-containing protein</fullName>
    </recommendedName>
</protein>
<keyword evidence="2" id="KW-0813">Transport</keyword>
<dbReference type="InterPro" id="IPR050866">
    <property type="entry name" value="CNG_cation_channel"/>
</dbReference>
<reference evidence="12 13" key="1">
    <citation type="submission" date="2018-08" db="EMBL/GenBank/DDBJ databases">
        <title>Aphanomyces genome sequencing and annotation.</title>
        <authorList>
            <person name="Minardi D."/>
            <person name="Oidtmann B."/>
            <person name="Van Der Giezen M."/>
            <person name="Studholme D.J."/>
        </authorList>
    </citation>
    <scope>NUCLEOTIDE SEQUENCE [LARGE SCALE GENOMIC DNA]</scope>
    <source>
        <strain evidence="12 13">197901</strain>
    </source>
</reference>
<keyword evidence="4 10" id="KW-1133">Transmembrane helix</keyword>
<dbReference type="PROSITE" id="PS00888">
    <property type="entry name" value="CNMP_BINDING_1"/>
    <property type="match status" value="1"/>
</dbReference>
<evidence type="ECO:0000313" key="13">
    <source>
        <dbReference type="Proteomes" id="UP000266196"/>
    </source>
</evidence>
<evidence type="ECO:0000256" key="8">
    <source>
        <dbReference type="ARBA" id="ARBA00023303"/>
    </source>
</evidence>
<evidence type="ECO:0000256" key="10">
    <source>
        <dbReference type="SAM" id="Phobius"/>
    </source>
</evidence>
<keyword evidence="3 10" id="KW-0812">Transmembrane</keyword>
<dbReference type="Pfam" id="PF00027">
    <property type="entry name" value="cNMP_binding"/>
    <property type="match status" value="1"/>
</dbReference>
<feature type="domain" description="Cyclic nucleotide-binding" evidence="11">
    <location>
        <begin position="31"/>
        <end position="141"/>
    </location>
</feature>
<dbReference type="PROSITE" id="PS50042">
    <property type="entry name" value="CNMP_BINDING_3"/>
    <property type="match status" value="1"/>
</dbReference>
<feature type="region of interest" description="Disordered" evidence="9">
    <location>
        <begin position="261"/>
        <end position="310"/>
    </location>
</feature>
<evidence type="ECO:0000256" key="4">
    <source>
        <dbReference type="ARBA" id="ARBA00022989"/>
    </source>
</evidence>
<dbReference type="Gene3D" id="2.60.120.10">
    <property type="entry name" value="Jelly Rolls"/>
    <property type="match status" value="2"/>
</dbReference>
<evidence type="ECO:0000313" key="12">
    <source>
        <dbReference type="EMBL" id="RHZ11989.1"/>
    </source>
</evidence>
<dbReference type="InterPro" id="IPR018488">
    <property type="entry name" value="cNMP-bd_CS"/>
</dbReference>
<feature type="region of interest" description="Disordered" evidence="9">
    <location>
        <begin position="451"/>
        <end position="472"/>
    </location>
</feature>
<evidence type="ECO:0000256" key="7">
    <source>
        <dbReference type="ARBA" id="ARBA00023286"/>
    </source>
</evidence>
<dbReference type="Proteomes" id="UP000266196">
    <property type="component" value="Unassembled WGS sequence"/>
</dbReference>
<dbReference type="GO" id="GO:0044877">
    <property type="term" value="F:protein-containing complex binding"/>
    <property type="evidence" value="ECO:0007669"/>
    <property type="project" value="TreeGrafter"/>
</dbReference>
<dbReference type="PANTHER" id="PTHR45638:SF11">
    <property type="entry name" value="CYCLIC NUCLEOTIDE-GATED CATION CHANNEL SUBUNIT A"/>
    <property type="match status" value="1"/>
</dbReference>
<dbReference type="CDD" id="cd00038">
    <property type="entry name" value="CAP_ED"/>
    <property type="match status" value="1"/>
</dbReference>
<keyword evidence="6 10" id="KW-0472">Membrane</keyword>
<dbReference type="VEuPathDB" id="FungiDB:H257_04707"/>
<keyword evidence="7" id="KW-1071">Ligand-gated ion channel</keyword>
<gene>
    <name evidence="12" type="ORF">DYB31_007939</name>
</gene>
<evidence type="ECO:0000256" key="6">
    <source>
        <dbReference type="ARBA" id="ARBA00023136"/>
    </source>
</evidence>
<dbReference type="GO" id="GO:0016020">
    <property type="term" value="C:membrane"/>
    <property type="evidence" value="ECO:0007669"/>
    <property type="project" value="UniProtKB-SubCell"/>
</dbReference>
<dbReference type="InterPro" id="IPR018490">
    <property type="entry name" value="cNMP-bd_dom_sf"/>
</dbReference>
<accession>A0A397F7P8</accession>
<feature type="compositionally biased region" description="Low complexity" evidence="9">
    <location>
        <begin position="463"/>
        <end position="472"/>
    </location>
</feature>
<feature type="transmembrane region" description="Helical" evidence="10">
    <location>
        <begin position="550"/>
        <end position="574"/>
    </location>
</feature>
<organism evidence="12 13">
    <name type="scientific">Aphanomyces astaci</name>
    <name type="common">Crayfish plague agent</name>
    <dbReference type="NCBI Taxonomy" id="112090"/>
    <lineage>
        <taxon>Eukaryota</taxon>
        <taxon>Sar</taxon>
        <taxon>Stramenopiles</taxon>
        <taxon>Oomycota</taxon>
        <taxon>Saprolegniomycetes</taxon>
        <taxon>Saprolegniales</taxon>
        <taxon>Verrucalvaceae</taxon>
        <taxon>Aphanomyces</taxon>
    </lineage>
</organism>
<sequence length="677" mass="75162">MSILNQPGISQPTRTTIALHLYRDLIESVPYFAGEDSKFLGRVCLALKTAVYLPDAFTRLLLSGTTAPSPRRVDTIIQEGDTGREMFFVRRGLVNVEVPTGPPHIQLKDGDFFGEMALVVDVRRTNTVRAVTICDLNVLSKNVSATYFHITSPKDKAIIEAELNDVVNETAKRRKNDTTSPYWHVLNAKRVGNKLKDISDKVRLAQERKPRLSTVMYRPRGRLSRPSAVSKGSTTSKRSIANPASIGRLLETIDVPMDDQRRQMVDNNGIPDNKSPKTHDEELLPPTDNAVSRRKTVPKDPTSKGSIANPASTSRLLETIDVPTDDPHRQMVDAVVRLTNGFRDKSAKTHDEDVLPPTENAMGSSTPDTECGPPDTLIEPPNELCMLESLSNRLAVMEKSVSMLPQFVKAFEDAMKHVAVDVTRFINRKHLPPLQCTKSEHVVMDTSYGGALGMRQQRDRSSKNNSSMSLPSMLEAPMGVDVEDTPSRETHHATPSDIAPPHASNRVLPVGSIVPVVHNPLTSDRNLNAYNLWKPGIGSSGSLLRRFISFVLWDTIIAVMVLYVCYLTPLYLAFDFLDWEPLYPVEATMNVCFVIVKRNYDYLWINQRAYADMTLLNQPGLSKPLRTTIALHLYKDLLNTVPIFAGSDSKFLGKVCMALDTAVYLPGGINPLVSIAI</sequence>
<evidence type="ECO:0000256" key="2">
    <source>
        <dbReference type="ARBA" id="ARBA00022448"/>
    </source>
</evidence>
<dbReference type="GO" id="GO:0005221">
    <property type="term" value="F:intracellularly cyclic nucleotide-activated monoatomic cation channel activity"/>
    <property type="evidence" value="ECO:0007669"/>
    <property type="project" value="InterPro"/>
</dbReference>
<comment type="caution">
    <text evidence="12">The sequence shown here is derived from an EMBL/GenBank/DDBJ whole genome shotgun (WGS) entry which is preliminary data.</text>
</comment>
<evidence type="ECO:0000256" key="3">
    <source>
        <dbReference type="ARBA" id="ARBA00022692"/>
    </source>
</evidence>
<keyword evidence="5" id="KW-0406">Ion transport</keyword>
<evidence type="ECO:0000256" key="5">
    <source>
        <dbReference type="ARBA" id="ARBA00023065"/>
    </source>
</evidence>
<name>A0A397F7P8_APHAT</name>
<dbReference type="EMBL" id="QUTE01010842">
    <property type="protein sequence ID" value="RHZ11989.1"/>
    <property type="molecule type" value="Genomic_DNA"/>
</dbReference>
<evidence type="ECO:0000256" key="1">
    <source>
        <dbReference type="ARBA" id="ARBA00004141"/>
    </source>
</evidence>
<comment type="subcellular location">
    <subcellularLocation>
        <location evidence="1">Membrane</location>
        <topology evidence="1">Multi-pass membrane protein</topology>
    </subcellularLocation>
</comment>
<dbReference type="PANTHER" id="PTHR45638">
    <property type="entry name" value="CYCLIC NUCLEOTIDE-GATED CATION CHANNEL SUBUNIT A"/>
    <property type="match status" value="1"/>
</dbReference>
<dbReference type="InterPro" id="IPR000595">
    <property type="entry name" value="cNMP-bd_dom"/>
</dbReference>
<dbReference type="SUPFAM" id="SSF51206">
    <property type="entry name" value="cAMP-binding domain-like"/>
    <property type="match status" value="2"/>
</dbReference>
<evidence type="ECO:0000256" key="9">
    <source>
        <dbReference type="SAM" id="MobiDB-lite"/>
    </source>
</evidence>
<keyword evidence="8" id="KW-0407">Ion channel</keyword>
<proteinExistence type="predicted"/>
<evidence type="ECO:0000259" key="11">
    <source>
        <dbReference type="PROSITE" id="PS50042"/>
    </source>
</evidence>
<dbReference type="InterPro" id="IPR014710">
    <property type="entry name" value="RmlC-like_jellyroll"/>
</dbReference>
<dbReference type="VEuPathDB" id="FungiDB:H257_04706"/>
<feature type="region of interest" description="Disordered" evidence="9">
    <location>
        <begin position="347"/>
        <end position="371"/>
    </location>
</feature>